<dbReference type="KEGG" id="tet:TTHERM_00794410"/>
<protein>
    <submittedName>
        <fullName evidence="2">Uncharacterized protein</fullName>
    </submittedName>
</protein>
<dbReference type="RefSeq" id="XP_001020960.3">
    <property type="nucleotide sequence ID" value="XM_001020960.3"/>
</dbReference>
<feature type="region of interest" description="Disordered" evidence="1">
    <location>
        <begin position="122"/>
        <end position="146"/>
    </location>
</feature>
<name>Q23VZ0_TETTS</name>
<dbReference type="InParanoid" id="Q23VZ0"/>
<dbReference type="STRING" id="312017.Q23VZ0"/>
<accession>Q23VZ0</accession>
<organism evidence="2 3">
    <name type="scientific">Tetrahymena thermophila (strain SB210)</name>
    <dbReference type="NCBI Taxonomy" id="312017"/>
    <lineage>
        <taxon>Eukaryota</taxon>
        <taxon>Sar</taxon>
        <taxon>Alveolata</taxon>
        <taxon>Ciliophora</taxon>
        <taxon>Intramacronucleata</taxon>
        <taxon>Oligohymenophorea</taxon>
        <taxon>Hymenostomatida</taxon>
        <taxon>Tetrahymenina</taxon>
        <taxon>Tetrahymenidae</taxon>
        <taxon>Tetrahymena</taxon>
    </lineage>
</organism>
<dbReference type="Proteomes" id="UP000009168">
    <property type="component" value="Unassembled WGS sequence"/>
</dbReference>
<dbReference type="OrthoDB" id="292332at2759"/>
<evidence type="ECO:0000313" key="3">
    <source>
        <dbReference type="Proteomes" id="UP000009168"/>
    </source>
</evidence>
<feature type="compositionally biased region" description="Low complexity" evidence="1">
    <location>
        <begin position="75"/>
        <end position="87"/>
    </location>
</feature>
<evidence type="ECO:0000256" key="1">
    <source>
        <dbReference type="SAM" id="MobiDB-lite"/>
    </source>
</evidence>
<reference evidence="3" key="1">
    <citation type="journal article" date="2006" name="PLoS Biol.">
        <title>Macronuclear genome sequence of the ciliate Tetrahymena thermophila, a model eukaryote.</title>
        <authorList>
            <person name="Eisen J.A."/>
            <person name="Coyne R.S."/>
            <person name="Wu M."/>
            <person name="Wu D."/>
            <person name="Thiagarajan M."/>
            <person name="Wortman J.R."/>
            <person name="Badger J.H."/>
            <person name="Ren Q."/>
            <person name="Amedeo P."/>
            <person name="Jones K.M."/>
            <person name="Tallon L.J."/>
            <person name="Delcher A.L."/>
            <person name="Salzberg S.L."/>
            <person name="Silva J.C."/>
            <person name="Haas B.J."/>
            <person name="Majoros W.H."/>
            <person name="Farzad M."/>
            <person name="Carlton J.M."/>
            <person name="Smith R.K. Jr."/>
            <person name="Garg J."/>
            <person name="Pearlman R.E."/>
            <person name="Karrer K.M."/>
            <person name="Sun L."/>
            <person name="Manning G."/>
            <person name="Elde N.C."/>
            <person name="Turkewitz A.P."/>
            <person name="Asai D.J."/>
            <person name="Wilkes D.E."/>
            <person name="Wang Y."/>
            <person name="Cai H."/>
            <person name="Collins K."/>
            <person name="Stewart B.A."/>
            <person name="Lee S.R."/>
            <person name="Wilamowska K."/>
            <person name="Weinberg Z."/>
            <person name="Ruzzo W.L."/>
            <person name="Wloga D."/>
            <person name="Gaertig J."/>
            <person name="Frankel J."/>
            <person name="Tsao C.-C."/>
            <person name="Gorovsky M.A."/>
            <person name="Keeling P.J."/>
            <person name="Waller R.F."/>
            <person name="Patron N.J."/>
            <person name="Cherry J.M."/>
            <person name="Stover N.A."/>
            <person name="Krieger C.J."/>
            <person name="del Toro C."/>
            <person name="Ryder H.F."/>
            <person name="Williamson S.C."/>
            <person name="Barbeau R.A."/>
            <person name="Hamilton E.P."/>
            <person name="Orias E."/>
        </authorList>
    </citation>
    <scope>NUCLEOTIDE SEQUENCE [LARGE SCALE GENOMIC DNA]</scope>
    <source>
        <strain evidence="3">SB210</strain>
    </source>
</reference>
<dbReference type="AlphaFoldDB" id="Q23VZ0"/>
<keyword evidence="3" id="KW-1185">Reference proteome</keyword>
<feature type="region of interest" description="Disordered" evidence="1">
    <location>
        <begin position="20"/>
        <end position="90"/>
    </location>
</feature>
<dbReference type="eggNOG" id="ENOG502SUY4">
    <property type="taxonomic scope" value="Eukaryota"/>
</dbReference>
<feature type="compositionally biased region" description="Basic and acidic residues" evidence="1">
    <location>
        <begin position="56"/>
        <end position="73"/>
    </location>
</feature>
<dbReference type="GeneID" id="7825517"/>
<evidence type="ECO:0000313" key="2">
    <source>
        <dbReference type="EMBL" id="EAS00715.3"/>
    </source>
</evidence>
<dbReference type="EMBL" id="GG662609">
    <property type="protein sequence ID" value="EAS00715.3"/>
    <property type="molecule type" value="Genomic_DNA"/>
</dbReference>
<dbReference type="HOGENOM" id="CLU_301393_0_0_1"/>
<feature type="compositionally biased region" description="Polar residues" evidence="1">
    <location>
        <begin position="20"/>
        <end position="36"/>
    </location>
</feature>
<proteinExistence type="predicted"/>
<sequence>MSQSRIPINSASTIEIKQKANNSKLQQPNDINAQNHIETKQEKNMKRQSLIISTEELARREEIEKKRQKEHQNQSKHNNNKNSQSQEAKQGGKFVMYQSQTIKPVKNQQPQIEQNLTLNSQPAESQYSKNNQQKSQQQIQPDQNNIIDKNRLSISIQNVRSLQEKDNNIFFTSVEPGNRGSILMSKQKKQENNLNVISQITETQNENQQTESKRSYLPNINQHSQLLVDTYIANTQSKDSANFHSNQPSTIHTKKIIDSHKDYEDREPQYQRIRDFKIKVEQKQFLFEGLKLVQFEMFVIREPAMQGIVVRDVLKILADKVVSFKNYLIDRNKMRKVFASLSYSTKIITNIKFEQLIGLLEKIAIIVTQDFKDYPECPSIGESPLEEFRRKSEEYFKKMTQYKEQEEDQIKKQNDMINFTSPKYRGGIQTGSDSFLQNNHRKINTTSKPQQHQVLQTRNSMIEFIKLPLRYDKRYPYYRPEIDTVEQEPYVFEDNIQIYDKVADYLKECIDAYRIMSRQREFKHLNEQNCEELLKLVTQTRFFLSEYGEQLRMFEKNNEDKLRQQKIYQQEKIRNENSLLNISKSYTQTQPLPNIQDAVVDEKKETDKDKNEKLEFIYRVQKLTSLLYNKFNYKRNKFQTRESKVILNQDKFEKEKELLLQSNDLDAAIKSKTIADNRKLVAIKRLRIKDDVNDLKFGNQLQGSSYFKAFETKDQ</sequence>
<feature type="compositionally biased region" description="Low complexity" evidence="1">
    <location>
        <begin position="125"/>
        <end position="146"/>
    </location>
</feature>
<gene>
    <name evidence="2" type="ORF">TTHERM_00794410</name>
</gene>